<accession>A0A7M1NVB1</accession>
<evidence type="ECO:0000313" key="5">
    <source>
        <dbReference type="EMBL" id="QOR16640.1"/>
    </source>
</evidence>
<protein>
    <submittedName>
        <fullName evidence="5">Phage tail tape measure protein</fullName>
    </submittedName>
</protein>
<dbReference type="PANTHER" id="PTHR37813">
    <property type="entry name" value="FELS-2 PROPHAGE PROTEIN"/>
    <property type="match status" value="1"/>
</dbReference>
<keyword evidence="3" id="KW-0472">Membrane</keyword>
<dbReference type="EMBL" id="CP063120">
    <property type="protein sequence ID" value="QOR16640.1"/>
    <property type="molecule type" value="Genomic_DNA"/>
</dbReference>
<dbReference type="NCBIfam" id="TIGR01760">
    <property type="entry name" value="tape_meas_TP901"/>
    <property type="match status" value="1"/>
</dbReference>
<feature type="coiled-coil region" evidence="2">
    <location>
        <begin position="105"/>
        <end position="181"/>
    </location>
</feature>
<dbReference type="RefSeq" id="WP_197543130.1">
    <property type="nucleotide sequence ID" value="NZ_CP063120.1"/>
</dbReference>
<reference evidence="5 6" key="1">
    <citation type="submission" date="2020-10" db="EMBL/GenBank/DDBJ databases">
        <title>Genomic diversity and antimicrobial resistance of Haemophilus colonising the airways of young children with cystic fibrosis.</title>
        <authorList>
            <person name="Watts S.C."/>
            <person name="Judd L.M."/>
            <person name="Carzino R."/>
            <person name="Ranganathan S."/>
            <person name="Holt K.E."/>
        </authorList>
    </citation>
    <scope>NUCLEOTIDE SEQUENCE [LARGE SCALE GENOMIC DNA]</scope>
    <source>
        <strain evidence="5 6">M1C137_2</strain>
    </source>
</reference>
<dbReference type="AlphaFoldDB" id="A0A7M1NVB1"/>
<keyword evidence="3" id="KW-1133">Transmembrane helix</keyword>
<dbReference type="InterPro" id="IPR010090">
    <property type="entry name" value="Phage_tape_meas"/>
</dbReference>
<evidence type="ECO:0000256" key="1">
    <source>
        <dbReference type="ARBA" id="ARBA00022612"/>
    </source>
</evidence>
<name>A0A7M1NVB1_HAEPA</name>
<feature type="coiled-coil region" evidence="2">
    <location>
        <begin position="35"/>
        <end position="62"/>
    </location>
</feature>
<dbReference type="SUPFAM" id="SSF57997">
    <property type="entry name" value="Tropomyosin"/>
    <property type="match status" value="1"/>
</dbReference>
<evidence type="ECO:0000256" key="3">
    <source>
        <dbReference type="SAM" id="Phobius"/>
    </source>
</evidence>
<feature type="transmembrane region" description="Helical" evidence="3">
    <location>
        <begin position="619"/>
        <end position="637"/>
    </location>
</feature>
<evidence type="ECO:0000313" key="6">
    <source>
        <dbReference type="Proteomes" id="UP000595009"/>
    </source>
</evidence>
<feature type="domain" description="Phage tail tape measure protein" evidence="4">
    <location>
        <begin position="250"/>
        <end position="460"/>
    </location>
</feature>
<keyword evidence="2" id="KW-0175">Coiled coil</keyword>
<dbReference type="Pfam" id="PF10145">
    <property type="entry name" value="PhageMin_Tail"/>
    <property type="match status" value="1"/>
</dbReference>
<proteinExistence type="predicted"/>
<sequence length="913" mass="99137">MSKDLKIQVLLSAMDKLTGPFKSAQKATKQLSNVLNENKTKLRSLSKEYNQNELQIKKYRETLNPLKAKLNENTQALSKAYAEVRRMESALKTMPKPTAGFSNKLNEAKKNVTKLQTEQAKMISKLKNTRAEFSRNGISAANLGQRQRDLQNQIKGANKEIDQQRNKLSRLNEKARQKNSYAQRVDGLRTKAEQYANIGGRALATHAMMKEQVIKPVTAFAQAEVAATNLRVAMMDKDGKVSSNFEKINKLATNLGDKLPGTTADFQDLMTMLVRQGMSAETILGGTGEAAAYLSVQLEMQPKQAAEFAAKMQDATRTTEKDMMGLMDVIQKGFYAGVDPTNMLGAFKNLGSAMDTIKMKGLDGAKALAPFVAMFDQAGMDGSASGNAMRKVLQKGMKYGDIQATLNKLRKKGLLRSNINLDFTNGKGEFGGFDKLFSELTKLKKLDTAERIKVIEGVFGNDAEVNQVVSTLIEKGKAGYEEFAAKMEKQADLRKRVDEQLGTLTNIWEATTGTFTNLLAEIGATIAPQLKQLSAELGEITEKVKNWVKANPELTGTLMKIAVFLTAVVGITGALASAFSFLLFPIGRTALFLGSLGKTIIGIIPNILAFSAALLTNPLTWIVAGIAAVIAAIVLLVKNWDVVKEAFATGWNWLCELFNTGWENIKGFFASGIDKISATISSWDPLGLFYKVFAQVLGWFGVDLPNSFSAFGSKIMSALGDGIFNTFDTIKTGIMNTVNWIKEKLGFSTEAESTINQIKTNAGRGNINGVADNVAYTAIGTMGKFSSGGYTGNGGKYQPMGIVHGGEYVMTKEATNRLGIATLNALNYGKQALIAGGLGIGLATAAPIQVDSRPPISARPSISQTMQPMAVNITINAQAGQNERQIAQLVAAELERINRQQQARARSRMTDRA</sequence>
<keyword evidence="3" id="KW-0812">Transmembrane</keyword>
<dbReference type="Gene3D" id="1.10.287.1490">
    <property type="match status" value="1"/>
</dbReference>
<evidence type="ECO:0000256" key="2">
    <source>
        <dbReference type="SAM" id="Coils"/>
    </source>
</evidence>
<evidence type="ECO:0000259" key="4">
    <source>
        <dbReference type="Pfam" id="PF10145"/>
    </source>
</evidence>
<dbReference type="Proteomes" id="UP000595009">
    <property type="component" value="Chromosome"/>
</dbReference>
<keyword evidence="1" id="KW-1188">Viral release from host cell</keyword>
<feature type="transmembrane region" description="Helical" evidence="3">
    <location>
        <begin position="591"/>
        <end position="613"/>
    </location>
</feature>
<organism evidence="5 6">
    <name type="scientific">Haemophilus parainfluenzae</name>
    <dbReference type="NCBI Taxonomy" id="729"/>
    <lineage>
        <taxon>Bacteria</taxon>
        <taxon>Pseudomonadati</taxon>
        <taxon>Pseudomonadota</taxon>
        <taxon>Gammaproteobacteria</taxon>
        <taxon>Pasteurellales</taxon>
        <taxon>Pasteurellaceae</taxon>
        <taxon>Haemophilus</taxon>
    </lineage>
</organism>
<dbReference type="PANTHER" id="PTHR37813:SF1">
    <property type="entry name" value="FELS-2 PROPHAGE PROTEIN"/>
    <property type="match status" value="1"/>
</dbReference>
<feature type="transmembrane region" description="Helical" evidence="3">
    <location>
        <begin position="561"/>
        <end position="584"/>
    </location>
</feature>
<gene>
    <name evidence="5" type="ORF">INP94_07045</name>
</gene>